<feature type="compositionally biased region" description="Low complexity" evidence="1">
    <location>
        <begin position="26"/>
        <end position="40"/>
    </location>
</feature>
<dbReference type="AlphaFoldDB" id="A0A915L7P3"/>
<protein>
    <submittedName>
        <fullName evidence="3">Uncharacterized protein</fullName>
    </submittedName>
</protein>
<organism evidence="2 3">
    <name type="scientific">Romanomermis culicivorax</name>
    <name type="common">Nematode worm</name>
    <dbReference type="NCBI Taxonomy" id="13658"/>
    <lineage>
        <taxon>Eukaryota</taxon>
        <taxon>Metazoa</taxon>
        <taxon>Ecdysozoa</taxon>
        <taxon>Nematoda</taxon>
        <taxon>Enoplea</taxon>
        <taxon>Dorylaimia</taxon>
        <taxon>Mermithida</taxon>
        <taxon>Mermithoidea</taxon>
        <taxon>Mermithidae</taxon>
        <taxon>Romanomermis</taxon>
    </lineage>
</organism>
<proteinExistence type="predicted"/>
<feature type="compositionally biased region" description="Low complexity" evidence="1">
    <location>
        <begin position="48"/>
        <end position="63"/>
    </location>
</feature>
<evidence type="ECO:0000256" key="1">
    <source>
        <dbReference type="SAM" id="MobiDB-lite"/>
    </source>
</evidence>
<evidence type="ECO:0000313" key="2">
    <source>
        <dbReference type="Proteomes" id="UP000887565"/>
    </source>
</evidence>
<reference evidence="3" key="1">
    <citation type="submission" date="2022-11" db="UniProtKB">
        <authorList>
            <consortium name="WormBaseParasite"/>
        </authorList>
    </citation>
    <scope>IDENTIFICATION</scope>
</reference>
<dbReference type="WBParaSite" id="nRc.2.0.1.t47054-RA">
    <property type="protein sequence ID" value="nRc.2.0.1.t47054-RA"/>
    <property type="gene ID" value="nRc.2.0.1.g47054"/>
</dbReference>
<evidence type="ECO:0000313" key="3">
    <source>
        <dbReference type="WBParaSite" id="nRc.2.0.1.t47054-RA"/>
    </source>
</evidence>
<sequence length="107" mass="11200">MEALKNPPKAVFKAPLPLPPPMGMEPARSSSTSLPPTATSQRPTAPMSATTTAVTHTTLLPSTAPTSVHSLTPAQPHLVIMTRPVLGVAPPTSSMPRFEQRLPSEAT</sequence>
<feature type="region of interest" description="Disordered" evidence="1">
    <location>
        <begin position="1"/>
        <end position="70"/>
    </location>
</feature>
<name>A0A915L7P3_ROMCU</name>
<dbReference type="Proteomes" id="UP000887565">
    <property type="component" value="Unplaced"/>
</dbReference>
<keyword evidence="2" id="KW-1185">Reference proteome</keyword>
<accession>A0A915L7P3</accession>